<keyword evidence="3" id="KW-0230">DNA invertase</keyword>
<dbReference type="EMBL" id="VTOU01000001">
    <property type="protein sequence ID" value="TZG29137.1"/>
    <property type="molecule type" value="Genomic_DNA"/>
</dbReference>
<dbReference type="RefSeq" id="WP_149520798.1">
    <property type="nucleotide sequence ID" value="NZ_VTOU01000001.1"/>
</dbReference>
<dbReference type="SUPFAM" id="SSF46689">
    <property type="entry name" value="Homeodomain-like"/>
    <property type="match status" value="1"/>
</dbReference>
<dbReference type="InterPro" id="IPR050639">
    <property type="entry name" value="SSR_resolvase"/>
</dbReference>
<keyword evidence="4" id="KW-0238">DNA-binding</keyword>
<dbReference type="InterPro" id="IPR036162">
    <property type="entry name" value="Resolvase-like_N_sf"/>
</dbReference>
<dbReference type="AlphaFoldDB" id="A0A5D9CCS3"/>
<keyword evidence="2" id="KW-0229">DNA integration</keyword>
<dbReference type="SUPFAM" id="SSF53041">
    <property type="entry name" value="Resolvase-like"/>
    <property type="match status" value="1"/>
</dbReference>
<dbReference type="PROSITE" id="PS51736">
    <property type="entry name" value="RECOMBINASES_3"/>
    <property type="match status" value="1"/>
</dbReference>
<dbReference type="InterPro" id="IPR006119">
    <property type="entry name" value="Resolv_N"/>
</dbReference>
<dbReference type="InterPro" id="IPR009057">
    <property type="entry name" value="Homeodomain-like_sf"/>
</dbReference>
<keyword evidence="5" id="KW-0233">DNA recombination</keyword>
<dbReference type="PANTHER" id="PTHR30461:SF26">
    <property type="entry name" value="RESOLVASE HOMOLOG YNEB"/>
    <property type="match status" value="1"/>
</dbReference>
<accession>A0A5D9CCS3</accession>
<dbReference type="CDD" id="cd03768">
    <property type="entry name" value="SR_ResInv"/>
    <property type="match status" value="1"/>
</dbReference>
<dbReference type="InterPro" id="IPR006118">
    <property type="entry name" value="Recombinase_CS"/>
</dbReference>
<comment type="similarity">
    <text evidence="1">Belongs to the site-specific recombinase resolvase family.</text>
</comment>
<evidence type="ECO:0000256" key="5">
    <source>
        <dbReference type="ARBA" id="ARBA00023172"/>
    </source>
</evidence>
<dbReference type="Gene3D" id="1.10.10.60">
    <property type="entry name" value="Homeodomain-like"/>
    <property type="match status" value="1"/>
</dbReference>
<feature type="active site" description="O-(5'-phospho-DNA)-serine intermediate" evidence="6 7">
    <location>
        <position position="9"/>
    </location>
</feature>
<proteinExistence type="inferred from homology"/>
<name>A0A5D9CCS3_9SPHN</name>
<protein>
    <submittedName>
        <fullName evidence="9">Recombinase family protein</fullName>
    </submittedName>
</protein>
<evidence type="ECO:0000256" key="6">
    <source>
        <dbReference type="PIRSR" id="PIRSR606118-50"/>
    </source>
</evidence>
<evidence type="ECO:0000313" key="10">
    <source>
        <dbReference type="Proteomes" id="UP000322077"/>
    </source>
</evidence>
<evidence type="ECO:0000256" key="4">
    <source>
        <dbReference type="ARBA" id="ARBA00023125"/>
    </source>
</evidence>
<feature type="domain" description="Resolvase/invertase-type recombinase catalytic" evidence="8">
    <location>
        <begin position="1"/>
        <end position="136"/>
    </location>
</feature>
<dbReference type="FunFam" id="3.40.50.1390:FF:000001">
    <property type="entry name" value="DNA recombinase"/>
    <property type="match status" value="1"/>
</dbReference>
<evidence type="ECO:0000313" key="9">
    <source>
        <dbReference type="EMBL" id="TZG29137.1"/>
    </source>
</evidence>
<sequence>MIVGYARVSSSSQSLEVQHEQLQVAGCDKVFAEKRSGRTTEGRDALVDAIDFVREGDVLAVTRLDRLARSVVDLHRLIERLTAKGCGFRVLQQSGVDTTTSTGKLTLSILGAVAEFEADIRRDRQRDGIERAKANGVYRGRRSTIDTARIETLMVAGMAPAAIARDMGIGRASVYRHMSKAGAA</sequence>
<dbReference type="Gene3D" id="3.40.50.1390">
    <property type="entry name" value="Resolvase, N-terminal catalytic domain"/>
    <property type="match status" value="1"/>
</dbReference>
<gene>
    <name evidence="9" type="ORF">FYJ91_03100</name>
</gene>
<comment type="caution">
    <text evidence="9">The sequence shown here is derived from an EMBL/GenBank/DDBJ whole genome shotgun (WGS) entry which is preliminary data.</text>
</comment>
<dbReference type="GO" id="GO:0003677">
    <property type="term" value="F:DNA binding"/>
    <property type="evidence" value="ECO:0007669"/>
    <property type="project" value="UniProtKB-KW"/>
</dbReference>
<dbReference type="Proteomes" id="UP000322077">
    <property type="component" value="Unassembled WGS sequence"/>
</dbReference>
<dbReference type="GO" id="GO:0015074">
    <property type="term" value="P:DNA integration"/>
    <property type="evidence" value="ECO:0007669"/>
    <property type="project" value="UniProtKB-KW"/>
</dbReference>
<evidence type="ECO:0000256" key="3">
    <source>
        <dbReference type="ARBA" id="ARBA00023100"/>
    </source>
</evidence>
<evidence type="ECO:0000259" key="8">
    <source>
        <dbReference type="PROSITE" id="PS51736"/>
    </source>
</evidence>
<dbReference type="GO" id="GO:0000150">
    <property type="term" value="F:DNA strand exchange activity"/>
    <property type="evidence" value="ECO:0007669"/>
    <property type="project" value="UniProtKB-KW"/>
</dbReference>
<evidence type="ECO:0000256" key="1">
    <source>
        <dbReference type="ARBA" id="ARBA00009913"/>
    </source>
</evidence>
<organism evidence="9 10">
    <name type="scientific">Sphingomonas montanisoli</name>
    <dbReference type="NCBI Taxonomy" id="2606412"/>
    <lineage>
        <taxon>Bacteria</taxon>
        <taxon>Pseudomonadati</taxon>
        <taxon>Pseudomonadota</taxon>
        <taxon>Alphaproteobacteria</taxon>
        <taxon>Sphingomonadales</taxon>
        <taxon>Sphingomonadaceae</taxon>
        <taxon>Sphingomonas</taxon>
    </lineage>
</organism>
<evidence type="ECO:0000256" key="2">
    <source>
        <dbReference type="ARBA" id="ARBA00022908"/>
    </source>
</evidence>
<dbReference type="SMART" id="SM00857">
    <property type="entry name" value="Resolvase"/>
    <property type="match status" value="1"/>
</dbReference>
<evidence type="ECO:0000256" key="7">
    <source>
        <dbReference type="PROSITE-ProRule" id="PRU10137"/>
    </source>
</evidence>
<dbReference type="PANTHER" id="PTHR30461">
    <property type="entry name" value="DNA-INVERTASE FROM LAMBDOID PROPHAGE"/>
    <property type="match status" value="1"/>
</dbReference>
<keyword evidence="10" id="KW-1185">Reference proteome</keyword>
<reference evidence="9 10" key="1">
    <citation type="submission" date="2019-08" db="EMBL/GenBank/DDBJ databases">
        <authorList>
            <person name="Wang G."/>
            <person name="Xu Z."/>
        </authorList>
    </citation>
    <scope>NUCLEOTIDE SEQUENCE [LARGE SCALE GENOMIC DNA]</scope>
    <source>
        <strain evidence="9 10">ZX</strain>
    </source>
</reference>
<dbReference type="PROSITE" id="PS00397">
    <property type="entry name" value="RECOMBINASES_1"/>
    <property type="match status" value="1"/>
</dbReference>
<dbReference type="Pfam" id="PF00239">
    <property type="entry name" value="Resolvase"/>
    <property type="match status" value="1"/>
</dbReference>